<dbReference type="InterPro" id="IPR023465">
    <property type="entry name" value="Riboflavin_kinase_dom_sf"/>
</dbReference>
<evidence type="ECO:0000313" key="16">
    <source>
        <dbReference type="EMBL" id="OAQ86001.1"/>
    </source>
</evidence>
<dbReference type="PANTHER" id="PTHR22749">
    <property type="entry name" value="RIBOFLAVIN KINASE/FMN ADENYLYLTRANSFERASE"/>
    <property type="match status" value="1"/>
</dbReference>
<keyword evidence="9" id="KW-0547">Nucleotide-binding</keyword>
<dbReference type="GO" id="GO:0009398">
    <property type="term" value="P:FMN biosynthetic process"/>
    <property type="evidence" value="ECO:0007669"/>
    <property type="project" value="UniProtKB-UniPathway"/>
</dbReference>
<keyword evidence="8" id="KW-0808">Transferase</keyword>
<dbReference type="Gene3D" id="2.40.30.30">
    <property type="entry name" value="Riboflavin kinase-like"/>
    <property type="match status" value="1"/>
</dbReference>
<dbReference type="UniPathway" id="UPA00276">
    <property type="reaction ID" value="UER00406"/>
</dbReference>
<feature type="domain" description="Riboflavin kinase" evidence="15">
    <location>
        <begin position="432"/>
        <end position="572"/>
    </location>
</feature>
<comment type="catalytic activity">
    <reaction evidence="13">
        <text>riboflavin + ATP = FMN + ADP + H(+)</text>
        <dbReference type="Rhea" id="RHEA:14357"/>
        <dbReference type="ChEBI" id="CHEBI:15378"/>
        <dbReference type="ChEBI" id="CHEBI:30616"/>
        <dbReference type="ChEBI" id="CHEBI:57986"/>
        <dbReference type="ChEBI" id="CHEBI:58210"/>
        <dbReference type="ChEBI" id="CHEBI:456216"/>
        <dbReference type="EC" id="2.7.1.26"/>
    </reaction>
</comment>
<dbReference type="AlphaFoldDB" id="A0A179H8Y7"/>
<comment type="pathway">
    <text evidence="2">Cofactor biosynthesis; FMN biosynthesis; FMN from riboflavin (ATP route): step 1/1.</text>
</comment>
<proteinExistence type="inferred from homology"/>
<name>A0A179H8Y7_PURLI</name>
<evidence type="ECO:0000256" key="7">
    <source>
        <dbReference type="ARBA" id="ARBA00022643"/>
    </source>
</evidence>
<evidence type="ECO:0000256" key="10">
    <source>
        <dbReference type="ARBA" id="ARBA00022777"/>
    </source>
</evidence>
<keyword evidence="10 16" id="KW-0418">Kinase</keyword>
<accession>A0A179H8Y7</accession>
<evidence type="ECO:0000256" key="6">
    <source>
        <dbReference type="ARBA" id="ARBA00022630"/>
    </source>
</evidence>
<comment type="function">
    <text evidence="1">Catalyzes the phosphorylation of riboflavin (vitamin B2) to form flavin mononucleotide (FMN) coenzyme.</text>
</comment>
<evidence type="ECO:0000256" key="12">
    <source>
        <dbReference type="ARBA" id="ARBA00029960"/>
    </source>
</evidence>
<evidence type="ECO:0000256" key="9">
    <source>
        <dbReference type="ARBA" id="ARBA00022741"/>
    </source>
</evidence>
<evidence type="ECO:0000256" key="5">
    <source>
        <dbReference type="ARBA" id="ARBA00017394"/>
    </source>
</evidence>
<dbReference type="InterPro" id="IPR015865">
    <property type="entry name" value="Riboflavin_kinase_bac/euk"/>
</dbReference>
<feature type="compositionally biased region" description="Pro residues" evidence="14">
    <location>
        <begin position="23"/>
        <end position="36"/>
    </location>
</feature>
<dbReference type="GO" id="GO:0005524">
    <property type="term" value="F:ATP binding"/>
    <property type="evidence" value="ECO:0007669"/>
    <property type="project" value="UniProtKB-KW"/>
</dbReference>
<dbReference type="Pfam" id="PF01687">
    <property type="entry name" value="Flavokinase"/>
    <property type="match status" value="1"/>
</dbReference>
<sequence length="640" mass="68492">MEAVPRRRPLASRSPNGSYLSVPQPPPQPPGLPPNARPALLRPCRSAAQLRANGARQEQRPEPLNSTRGGHAEVGFPIDDLPPPYSPYAPASHSTTGGNGGGGGELRRVQSSSALSQAARDAPSPNASFLCAAPSSPSSSTASQASKPSRWKAAFTEAQYVAGGLVSRPAESTRHYSIIRHSHALVWYRGPSTSVSVTILADEPLPPGRKLWLQEKGYSGGLGMTVKAFMGSTGSWLDVTPAREARPEHIPEVDERGIQRDLRRFAKRASGRLKAHVARETHVVRIPATATDGYFRLVLCAGEKEKDKDSKKVLCGSPVFRIASTSTDVAIVRGASLSTMPLELGVKVASTIGQQVAKKYTGVAGAVVQNRAAKVAHYAAAKTAGKTVLETYHKVGLADSVNDSWQRSRQGQYGQHLLEPTITVIGSDAGPSPPFPLKFDGKVAAASGRSVVELGYPTANLKDVSDAIKTRLGGVFAAWVMIVPAKGLEDVDSDWHEAVVTIAPPRDAPPSVAMRNSVAVHIAFDFDGVTFYDARLKVLLMGYVHAASLSSNTGELADEHAQDVMTTLASLGRDNWQPHDTVTQMRSIRSERSFSDRLTEATGKVQEQVDRIPLHWAGVRSDSGTARDQMYGNGGIWIAR</sequence>
<comment type="similarity">
    <text evidence="3">Belongs to the flavokinase family.</text>
</comment>
<dbReference type="EC" id="2.7.1.26" evidence="4"/>
<evidence type="ECO:0000256" key="3">
    <source>
        <dbReference type="ARBA" id="ARBA00010108"/>
    </source>
</evidence>
<evidence type="ECO:0000256" key="8">
    <source>
        <dbReference type="ARBA" id="ARBA00022679"/>
    </source>
</evidence>
<protein>
    <recommendedName>
        <fullName evidence="5">Riboflavin kinase</fullName>
        <ecNumber evidence="4">2.7.1.26</ecNumber>
    </recommendedName>
    <alternativeName>
        <fullName evidence="12">Flavin mononucleotide kinase 1</fullName>
    </alternativeName>
</protein>
<evidence type="ECO:0000256" key="1">
    <source>
        <dbReference type="ARBA" id="ARBA00003572"/>
    </source>
</evidence>
<dbReference type="GO" id="GO:0009231">
    <property type="term" value="P:riboflavin biosynthetic process"/>
    <property type="evidence" value="ECO:0007669"/>
    <property type="project" value="InterPro"/>
</dbReference>
<keyword evidence="7" id="KW-0288">FMN</keyword>
<keyword evidence="11" id="KW-0067">ATP-binding</keyword>
<organism evidence="16 17">
    <name type="scientific">Purpureocillium lilacinum</name>
    <name type="common">Paecilomyces lilacinus</name>
    <dbReference type="NCBI Taxonomy" id="33203"/>
    <lineage>
        <taxon>Eukaryota</taxon>
        <taxon>Fungi</taxon>
        <taxon>Dikarya</taxon>
        <taxon>Ascomycota</taxon>
        <taxon>Pezizomycotina</taxon>
        <taxon>Sordariomycetes</taxon>
        <taxon>Hypocreomycetidae</taxon>
        <taxon>Hypocreales</taxon>
        <taxon>Ophiocordycipitaceae</taxon>
        <taxon>Purpureocillium</taxon>
    </lineage>
</organism>
<feature type="compositionally biased region" description="Low complexity" evidence="14">
    <location>
        <begin position="127"/>
        <end position="145"/>
    </location>
</feature>
<evidence type="ECO:0000313" key="17">
    <source>
        <dbReference type="Proteomes" id="UP000078240"/>
    </source>
</evidence>
<dbReference type="EMBL" id="LSBH01000001">
    <property type="protein sequence ID" value="OAQ86001.1"/>
    <property type="molecule type" value="Genomic_DNA"/>
</dbReference>
<dbReference type="SUPFAM" id="SSF82114">
    <property type="entry name" value="Riboflavin kinase-like"/>
    <property type="match status" value="1"/>
</dbReference>
<comment type="caution">
    <text evidence="16">The sequence shown here is derived from an EMBL/GenBank/DDBJ whole genome shotgun (WGS) entry which is preliminary data.</text>
</comment>
<evidence type="ECO:0000259" key="15">
    <source>
        <dbReference type="SMART" id="SM00904"/>
    </source>
</evidence>
<feature type="region of interest" description="Disordered" evidence="14">
    <location>
        <begin position="1"/>
        <end position="145"/>
    </location>
</feature>
<feature type="compositionally biased region" description="Basic residues" evidence="14">
    <location>
        <begin position="1"/>
        <end position="10"/>
    </location>
</feature>
<dbReference type="InterPro" id="IPR023468">
    <property type="entry name" value="Riboflavin_kinase"/>
</dbReference>
<evidence type="ECO:0000256" key="2">
    <source>
        <dbReference type="ARBA" id="ARBA00005201"/>
    </source>
</evidence>
<evidence type="ECO:0000256" key="13">
    <source>
        <dbReference type="ARBA" id="ARBA00047880"/>
    </source>
</evidence>
<dbReference type="PANTHER" id="PTHR22749:SF6">
    <property type="entry name" value="RIBOFLAVIN KINASE"/>
    <property type="match status" value="1"/>
</dbReference>
<dbReference type="GO" id="GO:0008531">
    <property type="term" value="F:riboflavin kinase activity"/>
    <property type="evidence" value="ECO:0007669"/>
    <property type="project" value="UniProtKB-EC"/>
</dbReference>
<dbReference type="Proteomes" id="UP000078240">
    <property type="component" value="Unassembled WGS sequence"/>
</dbReference>
<evidence type="ECO:0000256" key="4">
    <source>
        <dbReference type="ARBA" id="ARBA00012105"/>
    </source>
</evidence>
<keyword evidence="6" id="KW-0285">Flavoprotein</keyword>
<reference evidence="16 17" key="1">
    <citation type="submission" date="2016-01" db="EMBL/GenBank/DDBJ databases">
        <title>Biosynthesis of antibiotic leucinostatins and their inhibition on Phytophthora in bio-control Purpureocillium lilacinum.</title>
        <authorList>
            <person name="Wang G."/>
            <person name="Liu Z."/>
            <person name="Lin R."/>
            <person name="Li E."/>
            <person name="Mao Z."/>
            <person name="Ling J."/>
            <person name="Yin W."/>
            <person name="Xie B."/>
        </authorList>
    </citation>
    <scope>NUCLEOTIDE SEQUENCE [LARGE SCALE GENOMIC DNA]</scope>
    <source>
        <strain evidence="16">PLBJ-1</strain>
    </source>
</reference>
<dbReference type="SMART" id="SM00904">
    <property type="entry name" value="Flavokinase"/>
    <property type="match status" value="1"/>
</dbReference>
<gene>
    <name evidence="16" type="ORF">VFPBJ_00041</name>
</gene>
<dbReference type="GO" id="GO:0005739">
    <property type="term" value="C:mitochondrion"/>
    <property type="evidence" value="ECO:0007669"/>
    <property type="project" value="TreeGrafter"/>
</dbReference>
<evidence type="ECO:0000256" key="11">
    <source>
        <dbReference type="ARBA" id="ARBA00022840"/>
    </source>
</evidence>
<evidence type="ECO:0000256" key="14">
    <source>
        <dbReference type="SAM" id="MobiDB-lite"/>
    </source>
</evidence>